<protein>
    <submittedName>
        <fullName evidence="2">SnoaL-like polyketide cyclase</fullName>
    </submittedName>
</protein>
<dbReference type="EMBL" id="FNBL01000001">
    <property type="protein sequence ID" value="SDE74865.1"/>
    <property type="molecule type" value="Genomic_DNA"/>
</dbReference>
<dbReference type="SUPFAM" id="SSF54427">
    <property type="entry name" value="NTF2-like"/>
    <property type="match status" value="1"/>
</dbReference>
<proteinExistence type="predicted"/>
<evidence type="ECO:0000313" key="3">
    <source>
        <dbReference type="Proteomes" id="UP000182284"/>
    </source>
</evidence>
<dbReference type="InterPro" id="IPR037401">
    <property type="entry name" value="SnoaL-like"/>
</dbReference>
<dbReference type="Proteomes" id="UP000182284">
    <property type="component" value="Unassembled WGS sequence"/>
</dbReference>
<gene>
    <name evidence="2" type="ORF">SAMN04488117_10171</name>
</gene>
<reference evidence="2 3" key="1">
    <citation type="submission" date="2016-10" db="EMBL/GenBank/DDBJ databases">
        <authorList>
            <person name="de Groot N.N."/>
        </authorList>
    </citation>
    <scope>NUCLEOTIDE SEQUENCE [LARGE SCALE GENOMIC DNA]</scope>
    <source>
        <strain evidence="2 3">DSM 27375</strain>
    </source>
</reference>
<dbReference type="RefSeq" id="WP_074639975.1">
    <property type="nucleotide sequence ID" value="NZ_FNBL01000001.1"/>
</dbReference>
<dbReference type="Gene3D" id="3.10.450.50">
    <property type="match status" value="1"/>
</dbReference>
<dbReference type="AlphaFoldDB" id="A0A1G7FH35"/>
<dbReference type="OrthoDB" id="7844074at2"/>
<organism evidence="2 3">
    <name type="scientific">Celeribacter baekdonensis</name>
    <dbReference type="NCBI Taxonomy" id="875171"/>
    <lineage>
        <taxon>Bacteria</taxon>
        <taxon>Pseudomonadati</taxon>
        <taxon>Pseudomonadota</taxon>
        <taxon>Alphaproteobacteria</taxon>
        <taxon>Rhodobacterales</taxon>
        <taxon>Roseobacteraceae</taxon>
        <taxon>Celeribacter</taxon>
    </lineage>
</organism>
<sequence>MNGVELLKAWYERVWVQGDLSAIDDYFDISGAASGLMSDLATELEDFRVLVPAVRQALRDLSCEILDSMEQGDQAWVRMRLNAKRAMDMTPVSIAGQVMIRTKDGKICEAYNNFDFVSYFEQMGHLPPNTVALCLAGETLG</sequence>
<dbReference type="Pfam" id="PF12680">
    <property type="entry name" value="SnoaL_2"/>
    <property type="match status" value="1"/>
</dbReference>
<dbReference type="InterPro" id="IPR032710">
    <property type="entry name" value="NTF2-like_dom_sf"/>
</dbReference>
<name>A0A1G7FH35_9RHOB</name>
<evidence type="ECO:0000259" key="1">
    <source>
        <dbReference type="Pfam" id="PF12680"/>
    </source>
</evidence>
<feature type="domain" description="SnoaL-like" evidence="1">
    <location>
        <begin position="8"/>
        <end position="109"/>
    </location>
</feature>
<evidence type="ECO:0000313" key="2">
    <source>
        <dbReference type="EMBL" id="SDE74865.1"/>
    </source>
</evidence>
<accession>A0A1G7FH35</accession>